<keyword evidence="5" id="KW-1185">Reference proteome</keyword>
<dbReference type="EMBL" id="CP009498">
    <property type="protein sequence ID" value="AKL98512.1"/>
    <property type="molecule type" value="Genomic_DNA"/>
</dbReference>
<dbReference type="OrthoDB" id="947434at2"/>
<feature type="chain" id="PRO_5005186189" description="Outer membrane protein beta-barrel domain-containing protein" evidence="2">
    <location>
        <begin position="21"/>
        <end position="201"/>
    </location>
</feature>
<feature type="signal peptide" evidence="2">
    <location>
        <begin position="1"/>
        <end position="20"/>
    </location>
</feature>
<evidence type="ECO:0000259" key="3">
    <source>
        <dbReference type="Pfam" id="PF13505"/>
    </source>
</evidence>
<dbReference type="KEGG" id="epo:Epro_1133"/>
<dbReference type="Proteomes" id="UP000035337">
    <property type="component" value="Chromosome"/>
</dbReference>
<dbReference type="AlphaFoldDB" id="A0A0G3WKY1"/>
<evidence type="ECO:0000313" key="5">
    <source>
        <dbReference type="Proteomes" id="UP000035337"/>
    </source>
</evidence>
<protein>
    <recommendedName>
        <fullName evidence="3">Outer membrane protein beta-barrel domain-containing protein</fullName>
    </recommendedName>
</protein>
<evidence type="ECO:0000256" key="1">
    <source>
        <dbReference type="ARBA" id="ARBA00022729"/>
    </source>
</evidence>
<sequence length="201" mass="21380">MKKLVLAALAVAVMASASFASSGADLNLKLGLQAAGNLNSADYSAMLNRQGFNTGNNIGTNLGLGFAAEFLFPVSNEVKIGPALGIEFARDLDLDFVSGAGISFSFIPIYVTIEISPISSIKELFLKGNFGYNVATETGYNQLISISNSFGGLYYGIGAGYNFPNGFVIDVLYSWNKWSDDFDGKATYSKLGIEIGYKIAL</sequence>
<keyword evidence="1 2" id="KW-0732">Signal</keyword>
<organism evidence="4 5">
    <name type="scientific">Endomicrobium proavitum</name>
    <dbReference type="NCBI Taxonomy" id="1408281"/>
    <lineage>
        <taxon>Bacteria</taxon>
        <taxon>Pseudomonadati</taxon>
        <taxon>Elusimicrobiota</taxon>
        <taxon>Endomicrobiia</taxon>
        <taxon>Endomicrobiales</taxon>
        <taxon>Endomicrobiaceae</taxon>
        <taxon>Endomicrobium</taxon>
    </lineage>
</organism>
<dbReference type="Pfam" id="PF13505">
    <property type="entry name" value="OMP_b-brl"/>
    <property type="match status" value="1"/>
</dbReference>
<accession>A0A0G3WKY1</accession>
<dbReference type="InterPro" id="IPR027385">
    <property type="entry name" value="Beta-barrel_OMP"/>
</dbReference>
<reference evidence="4 5" key="1">
    <citation type="submission" date="2014-09" db="EMBL/GenBank/DDBJ databases">
        <title>Complete genome sequence of Endomicrobium proavitum.</title>
        <authorList>
            <person name="Zheng H."/>
        </authorList>
    </citation>
    <scope>NUCLEOTIDE SEQUENCE [LARGE SCALE GENOMIC DNA]</scope>
    <source>
        <strain evidence="4 5">Rsa215</strain>
    </source>
</reference>
<name>A0A0G3WKY1_9BACT</name>
<evidence type="ECO:0000256" key="2">
    <source>
        <dbReference type="SAM" id="SignalP"/>
    </source>
</evidence>
<dbReference type="RefSeq" id="WP_052571118.1">
    <property type="nucleotide sequence ID" value="NZ_CP009498.1"/>
</dbReference>
<feature type="domain" description="Outer membrane protein beta-barrel" evidence="3">
    <location>
        <begin position="5"/>
        <end position="196"/>
    </location>
</feature>
<gene>
    <name evidence="4" type="ORF">Epro_1133</name>
</gene>
<evidence type="ECO:0000313" key="4">
    <source>
        <dbReference type="EMBL" id="AKL98512.1"/>
    </source>
</evidence>
<proteinExistence type="predicted"/>